<evidence type="ECO:0000259" key="4">
    <source>
        <dbReference type="PROSITE" id="PS50949"/>
    </source>
</evidence>
<dbReference type="SUPFAM" id="SSF64288">
    <property type="entry name" value="Chorismate lyase-like"/>
    <property type="match status" value="1"/>
</dbReference>
<keyword evidence="1" id="KW-0805">Transcription regulation</keyword>
<dbReference type="Proteomes" id="UP000886198">
    <property type="component" value="Unassembled WGS sequence"/>
</dbReference>
<sequence>MGETPIPLYYKLYVDLKESLNSGKYQKGDKLPTEKELCQNYGISRLTVRRAMDELRREGFIERLKGKGTFVTGSKREEQLAILTGFTDEARKRGSETRSVVLENKLVRVPADAVELFDIPADAMVVLLKRVRFLEGEPYAIEEAYLNVGADIRFLNITQRDMEKESLYGILRKEFSINISYAEEEMELTRLKKEEARFLRQDQDECAIMRKRFTYTKSDICIEYVISLYRADKSKFRIVRRI</sequence>
<dbReference type="InterPro" id="IPR000524">
    <property type="entry name" value="Tscrpt_reg_HTH_GntR"/>
</dbReference>
<dbReference type="InterPro" id="IPR011663">
    <property type="entry name" value="UTRA"/>
</dbReference>
<dbReference type="SMART" id="SM00345">
    <property type="entry name" value="HTH_GNTR"/>
    <property type="match status" value="1"/>
</dbReference>
<dbReference type="Pfam" id="PF00392">
    <property type="entry name" value="GntR"/>
    <property type="match status" value="1"/>
</dbReference>
<accession>A0A7C1CXV9</accession>
<dbReference type="Gene3D" id="3.40.1410.10">
    <property type="entry name" value="Chorismate lyase-like"/>
    <property type="match status" value="1"/>
</dbReference>
<evidence type="ECO:0000256" key="2">
    <source>
        <dbReference type="ARBA" id="ARBA00023125"/>
    </source>
</evidence>
<dbReference type="AlphaFoldDB" id="A0A7C1CXV9"/>
<dbReference type="InterPro" id="IPR028978">
    <property type="entry name" value="Chorismate_lyase_/UTRA_dom_sf"/>
</dbReference>
<dbReference type="InterPro" id="IPR036390">
    <property type="entry name" value="WH_DNA-bd_sf"/>
</dbReference>
<dbReference type="CDD" id="cd07377">
    <property type="entry name" value="WHTH_GntR"/>
    <property type="match status" value="1"/>
</dbReference>
<dbReference type="SUPFAM" id="SSF46785">
    <property type="entry name" value="Winged helix' DNA-binding domain"/>
    <property type="match status" value="1"/>
</dbReference>
<dbReference type="Pfam" id="PF07702">
    <property type="entry name" value="UTRA"/>
    <property type="match status" value="1"/>
</dbReference>
<dbReference type="PANTHER" id="PTHR44846">
    <property type="entry name" value="MANNOSYL-D-GLYCERATE TRANSPORT/METABOLISM SYSTEM REPRESSOR MNGR-RELATED"/>
    <property type="match status" value="1"/>
</dbReference>
<evidence type="ECO:0000256" key="3">
    <source>
        <dbReference type="ARBA" id="ARBA00023163"/>
    </source>
</evidence>
<dbReference type="PROSITE" id="PS50949">
    <property type="entry name" value="HTH_GNTR"/>
    <property type="match status" value="1"/>
</dbReference>
<dbReference type="Gene3D" id="1.10.10.10">
    <property type="entry name" value="Winged helix-like DNA-binding domain superfamily/Winged helix DNA-binding domain"/>
    <property type="match status" value="1"/>
</dbReference>
<reference evidence="5" key="1">
    <citation type="journal article" date="2020" name="mSystems">
        <title>Genome- and Community-Level Interaction Insights into Carbon Utilization and Element Cycling Functions of Hydrothermarchaeota in Hydrothermal Sediment.</title>
        <authorList>
            <person name="Zhou Z."/>
            <person name="Liu Y."/>
            <person name="Xu W."/>
            <person name="Pan J."/>
            <person name="Luo Z.H."/>
            <person name="Li M."/>
        </authorList>
    </citation>
    <scope>NUCLEOTIDE SEQUENCE [LARGE SCALE GENOMIC DNA]</scope>
    <source>
        <strain evidence="5">SpSt-1179</strain>
    </source>
</reference>
<gene>
    <name evidence="5" type="ORF">ENN47_10625</name>
</gene>
<organism evidence="5">
    <name type="scientific">Mesotoga infera</name>
    <dbReference type="NCBI Taxonomy" id="1236046"/>
    <lineage>
        <taxon>Bacteria</taxon>
        <taxon>Thermotogati</taxon>
        <taxon>Thermotogota</taxon>
        <taxon>Thermotogae</taxon>
        <taxon>Kosmotogales</taxon>
        <taxon>Kosmotogaceae</taxon>
        <taxon>Mesotoga</taxon>
    </lineage>
</organism>
<dbReference type="SMART" id="SM00866">
    <property type="entry name" value="UTRA"/>
    <property type="match status" value="1"/>
</dbReference>
<dbReference type="GO" id="GO:0045892">
    <property type="term" value="P:negative regulation of DNA-templated transcription"/>
    <property type="evidence" value="ECO:0007669"/>
    <property type="project" value="TreeGrafter"/>
</dbReference>
<dbReference type="GO" id="GO:0003677">
    <property type="term" value="F:DNA binding"/>
    <property type="evidence" value="ECO:0007669"/>
    <property type="project" value="UniProtKB-KW"/>
</dbReference>
<dbReference type="InterPro" id="IPR050679">
    <property type="entry name" value="Bact_HTH_transcr_reg"/>
</dbReference>
<comment type="caution">
    <text evidence="5">The sequence shown here is derived from an EMBL/GenBank/DDBJ whole genome shotgun (WGS) entry which is preliminary data.</text>
</comment>
<feature type="domain" description="HTH gntR-type" evidence="4">
    <location>
        <begin position="6"/>
        <end position="74"/>
    </location>
</feature>
<dbReference type="FunFam" id="1.10.10.10:FF:000079">
    <property type="entry name" value="GntR family transcriptional regulator"/>
    <property type="match status" value="1"/>
</dbReference>
<name>A0A7C1CXV9_9BACT</name>
<evidence type="ECO:0000313" key="5">
    <source>
        <dbReference type="EMBL" id="HDP78611.1"/>
    </source>
</evidence>
<dbReference type="InterPro" id="IPR036388">
    <property type="entry name" value="WH-like_DNA-bd_sf"/>
</dbReference>
<dbReference type="PRINTS" id="PR00035">
    <property type="entry name" value="HTHGNTR"/>
</dbReference>
<proteinExistence type="predicted"/>
<dbReference type="EMBL" id="DSBT01000326">
    <property type="protein sequence ID" value="HDP78611.1"/>
    <property type="molecule type" value="Genomic_DNA"/>
</dbReference>
<keyword evidence="2" id="KW-0238">DNA-binding</keyword>
<dbReference type="GO" id="GO:0003700">
    <property type="term" value="F:DNA-binding transcription factor activity"/>
    <property type="evidence" value="ECO:0007669"/>
    <property type="project" value="InterPro"/>
</dbReference>
<keyword evidence="3" id="KW-0804">Transcription</keyword>
<evidence type="ECO:0000256" key="1">
    <source>
        <dbReference type="ARBA" id="ARBA00023015"/>
    </source>
</evidence>
<dbReference type="PANTHER" id="PTHR44846:SF1">
    <property type="entry name" value="MANNOSYL-D-GLYCERATE TRANSPORT_METABOLISM SYSTEM REPRESSOR MNGR-RELATED"/>
    <property type="match status" value="1"/>
</dbReference>
<protein>
    <submittedName>
        <fullName evidence="5">GntR family transcriptional regulator</fullName>
    </submittedName>
</protein>